<dbReference type="InterPro" id="IPR013094">
    <property type="entry name" value="AB_hydrolase_3"/>
</dbReference>
<organism evidence="4 5">
    <name type="scientific">Conexibacter arvalis</name>
    <dbReference type="NCBI Taxonomy" id="912552"/>
    <lineage>
        <taxon>Bacteria</taxon>
        <taxon>Bacillati</taxon>
        <taxon>Actinomycetota</taxon>
        <taxon>Thermoleophilia</taxon>
        <taxon>Solirubrobacterales</taxon>
        <taxon>Conexibacteraceae</taxon>
        <taxon>Conexibacter</taxon>
    </lineage>
</organism>
<gene>
    <name evidence="4" type="ORF">BDZ31_003837</name>
</gene>
<sequence>MEPTADLDAPPLIPEHGRLRTRLAVAGADLALRATLLLSPRPGALLVRRVFAAGGARTAAALARHAPDGVETVRDERYGDGPDAVLDLHRPAGAEGPLPTVVWIHGGGWVGGSKAELAGWCALLASRGCAVAAPRYSLAPEARYPTPLRQTMEALAHLRRHADRLGLDPSRFALAGDSAGAQIAAQAAALVTTPGYAEAVGVAPTIAPEDLRAVVLACGPYDLAALDAGGGGGASASGGGGGHGASGDGASRDGGSAHAVSGGGLADGATARRLVRAVLWAYFGDRRYAESRRFAAASVADHVTAAFPPALLTVGNADPLRPHSELLAARLRDAGAEVETLFFPADRTPPLGHEYQFDLDGAAGREFLARLTAFLDHRLAPAARSDAG</sequence>
<dbReference type="InterPro" id="IPR050300">
    <property type="entry name" value="GDXG_lipolytic_enzyme"/>
</dbReference>
<evidence type="ECO:0000313" key="4">
    <source>
        <dbReference type="EMBL" id="MBB4664234.1"/>
    </source>
</evidence>
<comment type="caution">
    <text evidence="4">The sequence shown here is derived from an EMBL/GenBank/DDBJ whole genome shotgun (WGS) entry which is preliminary data.</text>
</comment>
<accession>A0A840IJN5</accession>
<evidence type="ECO:0000256" key="2">
    <source>
        <dbReference type="SAM" id="MobiDB-lite"/>
    </source>
</evidence>
<evidence type="ECO:0000259" key="3">
    <source>
        <dbReference type="Pfam" id="PF07859"/>
    </source>
</evidence>
<keyword evidence="1" id="KW-0378">Hydrolase</keyword>
<name>A0A840IJN5_9ACTN</name>
<dbReference type="GO" id="GO:0016787">
    <property type="term" value="F:hydrolase activity"/>
    <property type="evidence" value="ECO:0007669"/>
    <property type="project" value="UniProtKB-KW"/>
</dbReference>
<dbReference type="SUPFAM" id="SSF53474">
    <property type="entry name" value="alpha/beta-Hydrolases"/>
    <property type="match status" value="1"/>
</dbReference>
<dbReference type="Gene3D" id="3.40.50.1820">
    <property type="entry name" value="alpha/beta hydrolase"/>
    <property type="match status" value="1"/>
</dbReference>
<feature type="domain" description="Alpha/beta hydrolase fold-3" evidence="3">
    <location>
        <begin position="101"/>
        <end position="195"/>
    </location>
</feature>
<dbReference type="AlphaFoldDB" id="A0A840IJN5"/>
<feature type="compositionally biased region" description="Gly residues" evidence="2">
    <location>
        <begin position="232"/>
        <end position="247"/>
    </location>
</feature>
<dbReference type="EMBL" id="JACHNU010000006">
    <property type="protein sequence ID" value="MBB4664234.1"/>
    <property type="molecule type" value="Genomic_DNA"/>
</dbReference>
<dbReference type="Pfam" id="PF07859">
    <property type="entry name" value="Abhydrolase_3"/>
    <property type="match status" value="2"/>
</dbReference>
<reference evidence="4 5" key="1">
    <citation type="submission" date="2020-08" db="EMBL/GenBank/DDBJ databases">
        <title>Genomic Encyclopedia of Archaeal and Bacterial Type Strains, Phase II (KMG-II): from individual species to whole genera.</title>
        <authorList>
            <person name="Goeker M."/>
        </authorList>
    </citation>
    <scope>NUCLEOTIDE SEQUENCE [LARGE SCALE GENOMIC DNA]</scope>
    <source>
        <strain evidence="4 5">DSM 23288</strain>
    </source>
</reference>
<dbReference type="InterPro" id="IPR029058">
    <property type="entry name" value="AB_hydrolase_fold"/>
</dbReference>
<proteinExistence type="predicted"/>
<dbReference type="PANTHER" id="PTHR48081">
    <property type="entry name" value="AB HYDROLASE SUPERFAMILY PROTEIN C4A8.06C"/>
    <property type="match status" value="1"/>
</dbReference>
<feature type="region of interest" description="Disordered" evidence="2">
    <location>
        <begin position="232"/>
        <end position="262"/>
    </location>
</feature>
<keyword evidence="5" id="KW-1185">Reference proteome</keyword>
<evidence type="ECO:0000256" key="1">
    <source>
        <dbReference type="ARBA" id="ARBA00022801"/>
    </source>
</evidence>
<dbReference type="RefSeq" id="WP_183344074.1">
    <property type="nucleotide sequence ID" value="NZ_JACHNU010000006.1"/>
</dbReference>
<evidence type="ECO:0000313" key="5">
    <source>
        <dbReference type="Proteomes" id="UP000585272"/>
    </source>
</evidence>
<dbReference type="Proteomes" id="UP000585272">
    <property type="component" value="Unassembled WGS sequence"/>
</dbReference>
<feature type="domain" description="Alpha/beta hydrolase fold-3" evidence="3">
    <location>
        <begin position="275"/>
        <end position="344"/>
    </location>
</feature>
<protein>
    <submittedName>
        <fullName evidence="4">Acetyl esterase/lipase</fullName>
    </submittedName>
</protein>
<dbReference type="PANTHER" id="PTHR48081:SF33">
    <property type="entry name" value="KYNURENINE FORMAMIDASE"/>
    <property type="match status" value="1"/>
</dbReference>